<dbReference type="KEGG" id="ahb:bsdtb5_36070"/>
<dbReference type="RefSeq" id="WP_271713365.1">
    <property type="nucleotide sequence ID" value="NZ_AP024169.1"/>
</dbReference>
<evidence type="ECO:0000313" key="2">
    <source>
        <dbReference type="Proteomes" id="UP000595897"/>
    </source>
</evidence>
<name>A0A7R7EPW3_9FIRM</name>
<keyword evidence="2" id="KW-1185">Reference proteome</keyword>
<dbReference type="EMBL" id="AP024169">
    <property type="protein sequence ID" value="BCN32312.1"/>
    <property type="molecule type" value="Genomic_DNA"/>
</dbReference>
<accession>A0A7R7EPW3</accession>
<evidence type="ECO:0000313" key="1">
    <source>
        <dbReference type="EMBL" id="BCN32312.1"/>
    </source>
</evidence>
<dbReference type="Proteomes" id="UP000595897">
    <property type="component" value="Chromosome"/>
</dbReference>
<sequence>MDYDFYWQQFEKTGNISDYLNYTACTSEDEFVYQSNNPKDKKIVHGEEESIVSSFS</sequence>
<gene>
    <name evidence="1" type="ORF">bsdtb5_36070</name>
</gene>
<protein>
    <submittedName>
        <fullName evidence="1">Uncharacterized protein</fullName>
    </submittedName>
</protein>
<reference evidence="1 2" key="1">
    <citation type="submission" date="2020-11" db="EMBL/GenBank/DDBJ databases">
        <title>Draft genome sequencing of a Lachnospiraceae strain isolated from anoxic soil subjected to BSD treatment.</title>
        <authorList>
            <person name="Uek A."/>
            <person name="Tonouchi A."/>
        </authorList>
    </citation>
    <scope>NUCLEOTIDE SEQUENCE [LARGE SCALE GENOMIC DNA]</scope>
    <source>
        <strain evidence="1 2">TB5</strain>
    </source>
</reference>
<organism evidence="1 2">
    <name type="scientific">Anaeromicropila herbilytica</name>
    <dbReference type="NCBI Taxonomy" id="2785025"/>
    <lineage>
        <taxon>Bacteria</taxon>
        <taxon>Bacillati</taxon>
        <taxon>Bacillota</taxon>
        <taxon>Clostridia</taxon>
        <taxon>Lachnospirales</taxon>
        <taxon>Lachnospiraceae</taxon>
        <taxon>Anaeromicropila</taxon>
    </lineage>
</organism>
<dbReference type="AlphaFoldDB" id="A0A7R7EPW3"/>
<proteinExistence type="predicted"/>